<reference evidence="2 3" key="1">
    <citation type="submission" date="2018-02" db="EMBL/GenBank/DDBJ databases">
        <title>The genomes of Aspergillus section Nigri reveals drivers in fungal speciation.</title>
        <authorList>
            <consortium name="DOE Joint Genome Institute"/>
            <person name="Vesth T.C."/>
            <person name="Nybo J."/>
            <person name="Theobald S."/>
            <person name="Brandl J."/>
            <person name="Frisvad J.C."/>
            <person name="Nielsen K.F."/>
            <person name="Lyhne E.K."/>
            <person name="Kogle M.E."/>
            <person name="Kuo A."/>
            <person name="Riley R."/>
            <person name="Clum A."/>
            <person name="Nolan M."/>
            <person name="Lipzen A."/>
            <person name="Salamov A."/>
            <person name="Henrissat B."/>
            <person name="Wiebenga A."/>
            <person name="De vries R.P."/>
            <person name="Grigoriev I.V."/>
            <person name="Mortensen U.H."/>
            <person name="Andersen M.R."/>
            <person name="Baker S.E."/>
        </authorList>
    </citation>
    <scope>NUCLEOTIDE SEQUENCE [LARGE SCALE GENOMIC DNA]</scope>
    <source>
        <strain evidence="2 3">CBS 707.79</strain>
    </source>
</reference>
<dbReference type="OrthoDB" id="1668230at2759"/>
<dbReference type="Pfam" id="PF00069">
    <property type="entry name" value="Pkinase"/>
    <property type="match status" value="1"/>
</dbReference>
<proteinExistence type="predicted"/>
<dbReference type="PROSITE" id="PS50011">
    <property type="entry name" value="PROTEIN_KINASE_DOM"/>
    <property type="match status" value="1"/>
</dbReference>
<dbReference type="Gene3D" id="1.10.510.10">
    <property type="entry name" value="Transferase(Phosphotransferase) domain 1"/>
    <property type="match status" value="1"/>
</dbReference>
<dbReference type="SUPFAM" id="SSF56112">
    <property type="entry name" value="Protein kinase-like (PK-like)"/>
    <property type="match status" value="1"/>
</dbReference>
<dbReference type="GO" id="GO:0005524">
    <property type="term" value="F:ATP binding"/>
    <property type="evidence" value="ECO:0007669"/>
    <property type="project" value="InterPro"/>
</dbReference>
<evidence type="ECO:0000259" key="1">
    <source>
        <dbReference type="PROSITE" id="PS50011"/>
    </source>
</evidence>
<dbReference type="InterPro" id="IPR000719">
    <property type="entry name" value="Prot_kinase_dom"/>
</dbReference>
<dbReference type="GO" id="GO:0004672">
    <property type="term" value="F:protein kinase activity"/>
    <property type="evidence" value="ECO:0007669"/>
    <property type="project" value="InterPro"/>
</dbReference>
<evidence type="ECO:0000313" key="2">
    <source>
        <dbReference type="EMBL" id="PYH91178.1"/>
    </source>
</evidence>
<organism evidence="2 3">
    <name type="scientific">Aspergillus ellipticus CBS 707.79</name>
    <dbReference type="NCBI Taxonomy" id="1448320"/>
    <lineage>
        <taxon>Eukaryota</taxon>
        <taxon>Fungi</taxon>
        <taxon>Dikarya</taxon>
        <taxon>Ascomycota</taxon>
        <taxon>Pezizomycotina</taxon>
        <taxon>Eurotiomycetes</taxon>
        <taxon>Eurotiomycetidae</taxon>
        <taxon>Eurotiales</taxon>
        <taxon>Aspergillaceae</taxon>
        <taxon>Aspergillus</taxon>
        <taxon>Aspergillus subgen. Circumdati</taxon>
    </lineage>
</organism>
<dbReference type="InterPro" id="IPR011009">
    <property type="entry name" value="Kinase-like_dom_sf"/>
</dbReference>
<name>A0A319DSX0_9EURO</name>
<dbReference type="AlphaFoldDB" id="A0A319DSX0"/>
<keyword evidence="3" id="KW-1185">Reference proteome</keyword>
<sequence length="228" mass="25650">MPCPDPSFYGQSRRIRWYQDIIRAILHLHGLGLTHSDLHRGNVFLNHNGQAVLGDFGGCCRYGVENPFVAAPENGYAKTVTDASDRFAMGSLIYEMETGARPKITADENGNLVFPCIYTGHGGIDLLIDNAWLGRYASTADMLAHAEELMTDAAPSIHGMVQQAVSKKELRAQVKKWREGREKEHGKYPELIGWVLYGLPTEHEMRQMADKVGWKMEEERKFGKLSRT</sequence>
<dbReference type="STRING" id="1448320.A0A319DSX0"/>
<gene>
    <name evidence="2" type="ORF">BO71DRAFT_421779</name>
</gene>
<dbReference type="Proteomes" id="UP000247810">
    <property type="component" value="Unassembled WGS sequence"/>
</dbReference>
<protein>
    <recommendedName>
        <fullName evidence="1">Protein kinase domain-containing protein</fullName>
    </recommendedName>
</protein>
<accession>A0A319DSX0</accession>
<dbReference type="VEuPathDB" id="FungiDB:BO71DRAFT_421779"/>
<feature type="domain" description="Protein kinase" evidence="1">
    <location>
        <begin position="1"/>
        <end position="191"/>
    </location>
</feature>
<dbReference type="EMBL" id="KZ825954">
    <property type="protein sequence ID" value="PYH91178.1"/>
    <property type="molecule type" value="Genomic_DNA"/>
</dbReference>
<evidence type="ECO:0000313" key="3">
    <source>
        <dbReference type="Proteomes" id="UP000247810"/>
    </source>
</evidence>